<accession>A0A9X4LEM4</accession>
<dbReference type="AlphaFoldDB" id="A0A9X4LEM4"/>
<sequence>MDFIPCQGAFSAEPWMQISRRDLYQRVWHTPIRILAKEFDISDVGLSKACRKHGVPTPPVGYWAKVRHGQTVSRPPLSGSGDEMVTLNAQQHRLPAVAEASVPAPAVAVTVRDSEAEVLAPVAAATLAALSKAKPTASGFLGCGSAQVVRCSLSAQTVRRAALSLDALERVLPQVGAALVHDKEGKRVAIRVQGELLGVSLTEGHRRIERPVKPSPHSYFDRREYDYKFNGQLRLSLEGHYAGRKSWGDGTRDRLENKLAAIAHGIVAAGEATVRLRQEREAQARHWAEQRAIREAAERRRQQRKNFAEGLAKEAQAWRHAVDLGGYLQALSVAIGDTELPPEARAWLDLATELVAEMNPMDRRVSALREPPESCSWLGPFVKPVV</sequence>
<reference evidence="1" key="1">
    <citation type="submission" date="2019-02" db="EMBL/GenBank/DDBJ databases">
        <title>Draft genome of the type strain Pelomonas aquatica CCUG 52575T.</title>
        <authorList>
            <person name="Gomila M."/>
            <person name="Lalucat J."/>
        </authorList>
    </citation>
    <scope>NUCLEOTIDE SEQUENCE</scope>
    <source>
        <strain evidence="1">CCUG 52575</strain>
    </source>
</reference>
<dbReference type="RefSeq" id="WP_268151315.1">
    <property type="nucleotide sequence ID" value="NZ_JAPPUW010000011.1"/>
</dbReference>
<gene>
    <name evidence="1" type="ORF">EXJ73_04455</name>
</gene>
<organism evidence="1 2">
    <name type="scientific">Pelomonas aquatica</name>
    <dbReference type="NCBI Taxonomy" id="431058"/>
    <lineage>
        <taxon>Bacteria</taxon>
        <taxon>Pseudomonadati</taxon>
        <taxon>Pseudomonadota</taxon>
        <taxon>Betaproteobacteria</taxon>
        <taxon>Burkholderiales</taxon>
        <taxon>Sphaerotilaceae</taxon>
        <taxon>Roseateles</taxon>
    </lineage>
</organism>
<dbReference type="EMBL" id="SGUG01000005">
    <property type="protein sequence ID" value="MDG0861724.1"/>
    <property type="molecule type" value="Genomic_DNA"/>
</dbReference>
<dbReference type="Proteomes" id="UP001152766">
    <property type="component" value="Unassembled WGS sequence"/>
</dbReference>
<evidence type="ECO:0000313" key="1">
    <source>
        <dbReference type="EMBL" id="MDG0861724.1"/>
    </source>
</evidence>
<keyword evidence="2" id="KW-1185">Reference proteome</keyword>
<comment type="caution">
    <text evidence="1">The sequence shown here is derived from an EMBL/GenBank/DDBJ whole genome shotgun (WGS) entry which is preliminary data.</text>
</comment>
<proteinExistence type="predicted"/>
<name>A0A9X4LEM4_9BURK</name>
<evidence type="ECO:0000313" key="2">
    <source>
        <dbReference type="Proteomes" id="UP001152766"/>
    </source>
</evidence>
<protein>
    <submittedName>
        <fullName evidence="1">Uncharacterized protein</fullName>
    </submittedName>
</protein>